<evidence type="ECO:0000256" key="4">
    <source>
        <dbReference type="ARBA" id="ARBA00022801"/>
    </source>
</evidence>
<evidence type="ECO:0000256" key="1">
    <source>
        <dbReference type="ARBA" id="ARBA00007664"/>
    </source>
</evidence>
<evidence type="ECO:0000259" key="12">
    <source>
        <dbReference type="Pfam" id="PF02983"/>
    </source>
</evidence>
<feature type="disulfide bond" evidence="9">
    <location>
        <begin position="338"/>
        <end position="365"/>
    </location>
</feature>
<dbReference type="Gene3D" id="2.40.10.10">
    <property type="entry name" value="Trypsin-like serine proteases"/>
    <property type="match status" value="2"/>
</dbReference>
<dbReference type="InterPro" id="IPR035070">
    <property type="entry name" value="Streptogrisin_prodomain"/>
</dbReference>
<dbReference type="GO" id="GO:0006508">
    <property type="term" value="P:proteolysis"/>
    <property type="evidence" value="ECO:0007669"/>
    <property type="project" value="UniProtKB-KW"/>
</dbReference>
<dbReference type="SUPFAM" id="SSF50494">
    <property type="entry name" value="Trypsin-like serine proteases"/>
    <property type="match status" value="1"/>
</dbReference>
<dbReference type="GO" id="GO:0005576">
    <property type="term" value="C:extracellular region"/>
    <property type="evidence" value="ECO:0007669"/>
    <property type="project" value="InterPro"/>
</dbReference>
<protein>
    <submittedName>
        <fullName evidence="13">Alpha-lytic protease prodomain-containing protein</fullName>
    </submittedName>
</protein>
<dbReference type="RefSeq" id="WP_210157221.1">
    <property type="nucleotide sequence ID" value="NZ_JAFCNB010000010.1"/>
</dbReference>
<evidence type="ECO:0000256" key="7">
    <source>
        <dbReference type="ARBA" id="ARBA00023157"/>
    </source>
</evidence>
<dbReference type="AlphaFoldDB" id="A0A940WRX3"/>
<evidence type="ECO:0000259" key="11">
    <source>
        <dbReference type="Pfam" id="PF00089"/>
    </source>
</evidence>
<reference evidence="13" key="1">
    <citation type="submission" date="2021-02" db="EMBL/GenBank/DDBJ databases">
        <title>Draft genome sequence of Microbispora sp. RL4-1S isolated from rice leaves in Thailand.</title>
        <authorList>
            <person name="Muangham S."/>
            <person name="Duangmal K."/>
        </authorList>
    </citation>
    <scope>NUCLEOTIDE SEQUENCE</scope>
    <source>
        <strain evidence="13">RL4-1S</strain>
    </source>
</reference>
<dbReference type="Gene3D" id="3.30.300.50">
    <property type="match status" value="2"/>
</dbReference>
<sequence length="419" mass="42352">MPHILIAALYTLFAALTSLTVAPVAAAAATEPGPARGTTPPLSVPPQAVLDGLRRDLGLTAPQAEERLANESRASAVEERLRGRLGDAFAGAWVLGPTSATLVVATTDAARIPDIEAENAVPKMVSHSLAQLTAAKAALDLAAATAPVSTPIWYVDTRANNVTVLSSRPAEAAAFVAGAGADPTVVRVMPSDERPRPLYDLRGGDPYYVNDSVRCSIGFSVVRGGTSGFVSAGHCGRAGYPTTAFNNQVGQGVFQGSSFPGNDYSWVATNSSWAARPWVNNGNGGSVAVTGSAPAVEGASVCRSGSTSGWHCGTVEQRNTSVTYGEGTVTGLTRTSVCAEPGDSGGPFISGGQAQGVTSGGSGNCASGGITYFQPVDEILSAYGLTLVTSGITSSPAPGPVPTPALSPVASAARRAVLP</sequence>
<keyword evidence="2 13" id="KW-0645">Protease</keyword>
<evidence type="ECO:0000256" key="5">
    <source>
        <dbReference type="ARBA" id="ARBA00022825"/>
    </source>
</evidence>
<feature type="active site" description="Charge relay system" evidence="8">
    <location>
        <position position="263"/>
    </location>
</feature>
<dbReference type="GO" id="GO:0004252">
    <property type="term" value="F:serine-type endopeptidase activity"/>
    <property type="evidence" value="ECO:0007669"/>
    <property type="project" value="InterPro"/>
</dbReference>
<feature type="domain" description="Peptidase S1A alpha-lytic prodomain" evidence="12">
    <location>
        <begin position="127"/>
        <end position="182"/>
    </location>
</feature>
<dbReference type="InterPro" id="IPR001316">
    <property type="entry name" value="Pept_S1A_streptogrisin"/>
</dbReference>
<feature type="domain" description="Peptidase S1" evidence="11">
    <location>
        <begin position="227"/>
        <end position="380"/>
    </location>
</feature>
<comment type="caution">
    <text evidence="13">The sequence shown here is derived from an EMBL/GenBank/DDBJ whole genome shotgun (WGS) entry which is preliminary data.</text>
</comment>
<keyword evidence="14" id="KW-1185">Reference proteome</keyword>
<dbReference type="EMBL" id="JAFCNB010000010">
    <property type="protein sequence ID" value="MBP2705936.1"/>
    <property type="molecule type" value="Genomic_DNA"/>
</dbReference>
<dbReference type="CDD" id="cd21112">
    <property type="entry name" value="alphaLP-like"/>
    <property type="match status" value="1"/>
</dbReference>
<feature type="disulfide bond" evidence="9">
    <location>
        <begin position="302"/>
        <end position="312"/>
    </location>
</feature>
<keyword evidence="5" id="KW-0720">Serine protease</keyword>
<evidence type="ECO:0000256" key="2">
    <source>
        <dbReference type="ARBA" id="ARBA00022670"/>
    </source>
</evidence>
<name>A0A940WRX3_9ACTN</name>
<comment type="similarity">
    <text evidence="1">Belongs to the peptidase S1 family.</text>
</comment>
<feature type="active site" description="Charge relay system" evidence="8">
    <location>
        <position position="344"/>
    </location>
</feature>
<dbReference type="PRINTS" id="PR00861">
    <property type="entry name" value="ALYTICPTASE"/>
</dbReference>
<evidence type="ECO:0000313" key="13">
    <source>
        <dbReference type="EMBL" id="MBP2705936.1"/>
    </source>
</evidence>
<dbReference type="InterPro" id="IPR004236">
    <property type="entry name" value="Pept_S1_alpha_lytic"/>
</dbReference>
<organism evidence="13 14">
    <name type="scientific">Microbispora oryzae</name>
    <dbReference type="NCBI Taxonomy" id="2806554"/>
    <lineage>
        <taxon>Bacteria</taxon>
        <taxon>Bacillati</taxon>
        <taxon>Actinomycetota</taxon>
        <taxon>Actinomycetes</taxon>
        <taxon>Streptosporangiales</taxon>
        <taxon>Streptosporangiaceae</taxon>
        <taxon>Microbispora</taxon>
    </lineage>
</organism>
<evidence type="ECO:0000256" key="9">
    <source>
        <dbReference type="PIRSR" id="PIRSR001134-2"/>
    </source>
</evidence>
<dbReference type="PIRSF" id="PIRSF001134">
    <property type="entry name" value="Streptogrisin"/>
    <property type="match status" value="1"/>
</dbReference>
<keyword evidence="7 9" id="KW-1015">Disulfide bond</keyword>
<dbReference type="InterPro" id="IPR009003">
    <property type="entry name" value="Peptidase_S1_PA"/>
</dbReference>
<keyword evidence="6" id="KW-0865">Zymogen</keyword>
<dbReference type="Proteomes" id="UP000674234">
    <property type="component" value="Unassembled WGS sequence"/>
</dbReference>
<dbReference type="InterPro" id="IPR043504">
    <property type="entry name" value="Peptidase_S1_PA_chymotrypsin"/>
</dbReference>
<evidence type="ECO:0000313" key="14">
    <source>
        <dbReference type="Proteomes" id="UP000674234"/>
    </source>
</evidence>
<feature type="signal peptide" evidence="10">
    <location>
        <begin position="1"/>
        <end position="27"/>
    </location>
</feature>
<keyword evidence="4" id="KW-0378">Hydrolase</keyword>
<evidence type="ECO:0000256" key="8">
    <source>
        <dbReference type="PIRSR" id="PIRSR001134-1"/>
    </source>
</evidence>
<evidence type="ECO:0000256" key="3">
    <source>
        <dbReference type="ARBA" id="ARBA00022729"/>
    </source>
</evidence>
<evidence type="ECO:0000256" key="10">
    <source>
        <dbReference type="SAM" id="SignalP"/>
    </source>
</evidence>
<dbReference type="InterPro" id="IPR001254">
    <property type="entry name" value="Trypsin_dom"/>
</dbReference>
<proteinExistence type="inferred from homology"/>
<feature type="disulfide bond" evidence="9">
    <location>
        <begin position="215"/>
        <end position="235"/>
    </location>
</feature>
<dbReference type="Pfam" id="PF00089">
    <property type="entry name" value="Trypsin"/>
    <property type="match status" value="1"/>
</dbReference>
<keyword evidence="3 10" id="KW-0732">Signal</keyword>
<feature type="chain" id="PRO_5037551769" evidence="10">
    <location>
        <begin position="28"/>
        <end position="419"/>
    </location>
</feature>
<feature type="active site" description="Charge relay system" evidence="8">
    <location>
        <position position="234"/>
    </location>
</feature>
<dbReference type="Pfam" id="PF02983">
    <property type="entry name" value="Pro_Al_protease"/>
    <property type="match status" value="1"/>
</dbReference>
<evidence type="ECO:0000256" key="6">
    <source>
        <dbReference type="ARBA" id="ARBA00023145"/>
    </source>
</evidence>
<accession>A0A940WRX3</accession>
<gene>
    <name evidence="13" type="ORF">JOL79_19190</name>
</gene>